<dbReference type="GO" id="GO:0009288">
    <property type="term" value="C:bacterial-type flagellum"/>
    <property type="evidence" value="ECO:0007669"/>
    <property type="project" value="UniProtKB-SubCell"/>
</dbReference>
<feature type="domain" description="Flagellin C-terminal" evidence="5">
    <location>
        <begin position="631"/>
        <end position="716"/>
    </location>
</feature>
<evidence type="ECO:0000259" key="5">
    <source>
        <dbReference type="Pfam" id="PF00700"/>
    </source>
</evidence>
<reference evidence="6 7" key="1">
    <citation type="submission" date="2017-04" db="EMBL/GenBank/DDBJ databases">
        <title>Unexpected and diverse lifestyles within the genus Limnohabitans.</title>
        <authorList>
            <person name="Kasalicky V."/>
            <person name="Mehrshad M."/>
            <person name="Andrei S.-A."/>
            <person name="Salcher M."/>
            <person name="Kratochvilova H."/>
            <person name="Simek K."/>
            <person name="Ghai R."/>
        </authorList>
    </citation>
    <scope>NUCLEOTIDE SEQUENCE [LARGE SCALE GENOMIC DNA]</scope>
    <source>
        <strain evidence="6 7">MWH-C5</strain>
    </source>
</reference>
<dbReference type="InterPro" id="IPR046358">
    <property type="entry name" value="Flagellin_C"/>
</dbReference>
<dbReference type="Gene3D" id="2.170.280.10">
    <property type="entry name" value="f41 fragment of flagellin, middle domain"/>
    <property type="match status" value="1"/>
</dbReference>
<gene>
    <name evidence="6" type="ORF">B9Z44_09705</name>
</gene>
<comment type="caution">
    <text evidence="6">The sequence shown here is derived from an EMBL/GenBank/DDBJ whole genome shotgun (WGS) entry which is preliminary data.</text>
</comment>
<dbReference type="InterPro" id="IPR001492">
    <property type="entry name" value="Flagellin"/>
</dbReference>
<dbReference type="Proteomes" id="UP000251341">
    <property type="component" value="Unassembled WGS sequence"/>
</dbReference>
<dbReference type="GO" id="GO:0005576">
    <property type="term" value="C:extracellular region"/>
    <property type="evidence" value="ECO:0007669"/>
    <property type="project" value="UniProtKB-SubCell"/>
</dbReference>
<dbReference type="SUPFAM" id="SSF64518">
    <property type="entry name" value="Phase 1 flagellin"/>
    <property type="match status" value="2"/>
</dbReference>
<dbReference type="Pfam" id="PF00669">
    <property type="entry name" value="Flagellin_N"/>
    <property type="match status" value="1"/>
</dbReference>
<accession>A0A315G257</accession>
<dbReference type="EMBL" id="NESP01000001">
    <property type="protein sequence ID" value="PUE59827.1"/>
    <property type="molecule type" value="Genomic_DNA"/>
</dbReference>
<comment type="function">
    <text evidence="3">Flagellin is the subunit protein which polymerizes to form the filaments of bacterial flagella.</text>
</comment>
<dbReference type="Gene3D" id="6.10.10.10">
    <property type="entry name" value="Flagellar export chaperone, C-terminal domain"/>
    <property type="match status" value="1"/>
</dbReference>
<evidence type="ECO:0000259" key="4">
    <source>
        <dbReference type="Pfam" id="PF00669"/>
    </source>
</evidence>
<evidence type="ECO:0000256" key="2">
    <source>
        <dbReference type="ARBA" id="ARBA00023143"/>
    </source>
</evidence>
<dbReference type="GO" id="GO:0005198">
    <property type="term" value="F:structural molecule activity"/>
    <property type="evidence" value="ECO:0007669"/>
    <property type="project" value="UniProtKB-UniRule"/>
</dbReference>
<dbReference type="Pfam" id="PF00700">
    <property type="entry name" value="Flagellin_C"/>
    <property type="match status" value="1"/>
</dbReference>
<feature type="domain" description="Flagellin N-terminal" evidence="4">
    <location>
        <begin position="4"/>
        <end position="140"/>
    </location>
</feature>
<comment type="similarity">
    <text evidence="1 3">Belongs to the bacterial flagellin family.</text>
</comment>
<dbReference type="Gene3D" id="2.30.220.10">
    <property type="entry name" value="f41 fragment of flagellin, C-terminal domain"/>
    <property type="match status" value="1"/>
</dbReference>
<evidence type="ECO:0000313" key="7">
    <source>
        <dbReference type="Proteomes" id="UP000251341"/>
    </source>
</evidence>
<sequence>MSVINTNVKALAAQGSLSNVNKALETSMERLSTGLRINTAADDAAGLAITNRMTSQIRGYAVAIRNSNDGISMTQTADGAMGQVTSMLQRMRELSVQAANGAMSDADRGNIQQEVSQLKMQIDDVANKTNHNNIKLLDGSAGKIVLQTGTNANDTMTIGFGSVKTKDIGLGSRAALTSTGGFTGASAGTANAAFVAGSITLNGVSVGASLDISDTLSYQAAAGSKATSAIAKAAAINAVSAQSGVFATVGQTTVSGVVQATGTAVAGMVKVNGVDTAAFTLTTNNEINRATVAKAINDISDRTGVRATNTGDDNQGLSLVAADGRNITLAAGSTPGTATFGQMGLAAAGTYVGSYELSTKDGAPITVGSLVSNVQTGEKVSGLNFGTYAADKAQIVTTDRTVQVAAPTNATSGLLGGNTLVINGVGIAAANGASDTASYEGSLAVSSTKAASAISIAAAINKSTSMTGVTATAAANVVAGTGFTAGVVTAIELNGVSFTSTLGANSTRDDVLSTLNAKSGETGVVATAYDAGIKLTAADGRNISIAVTGTGGAAALGLTGVTVGAAGAGATHYAGVQLSSDKAFTVDSGSEGDTLGFKNLGFTQGTFGGANSGVKVAEIDVSTMAGATTALKAIDAAINTVSQYQATAGAYQNRLDAVVSNLTESTQNMSASRSRILDTDYATETTAMARSQIVAQAATAMLAQANQSAQSVLSLLK</sequence>
<dbReference type="PANTHER" id="PTHR42792:SF2">
    <property type="entry name" value="FLAGELLIN"/>
    <property type="match status" value="1"/>
</dbReference>
<dbReference type="PRINTS" id="PR00207">
    <property type="entry name" value="FLAGELLIN"/>
</dbReference>
<evidence type="ECO:0000313" key="6">
    <source>
        <dbReference type="EMBL" id="PUE59827.1"/>
    </source>
</evidence>
<organism evidence="6 7">
    <name type="scientific">Limnohabitans curvus</name>
    <dbReference type="NCBI Taxonomy" id="323423"/>
    <lineage>
        <taxon>Bacteria</taxon>
        <taxon>Pseudomonadati</taxon>
        <taxon>Pseudomonadota</taxon>
        <taxon>Betaproteobacteria</taxon>
        <taxon>Burkholderiales</taxon>
        <taxon>Comamonadaceae</taxon>
        <taxon>Limnohabitans</taxon>
    </lineage>
</organism>
<evidence type="ECO:0000256" key="3">
    <source>
        <dbReference type="RuleBase" id="RU362073"/>
    </source>
</evidence>
<dbReference type="RefSeq" id="WP_108402314.1">
    <property type="nucleotide sequence ID" value="NZ_NESP01000001.1"/>
</dbReference>
<keyword evidence="2 3" id="KW-0975">Bacterial flagellum</keyword>
<dbReference type="InterPro" id="IPR042187">
    <property type="entry name" value="Flagellin_C_sub2"/>
</dbReference>
<protein>
    <recommendedName>
        <fullName evidence="3">Flagellin</fullName>
    </recommendedName>
</protein>
<dbReference type="Gene3D" id="3.30.70.2120">
    <property type="match status" value="1"/>
</dbReference>
<dbReference type="Gene3D" id="1.20.1330.10">
    <property type="entry name" value="f41 fragment of flagellin, N-terminal domain"/>
    <property type="match status" value="2"/>
</dbReference>
<evidence type="ECO:0000256" key="1">
    <source>
        <dbReference type="ARBA" id="ARBA00005709"/>
    </source>
</evidence>
<dbReference type="AlphaFoldDB" id="A0A315G257"/>
<keyword evidence="3" id="KW-0964">Secreted</keyword>
<dbReference type="InterPro" id="IPR001029">
    <property type="entry name" value="Flagellin_N"/>
</dbReference>
<dbReference type="PANTHER" id="PTHR42792">
    <property type="entry name" value="FLAGELLIN"/>
    <property type="match status" value="1"/>
</dbReference>
<name>A0A315G257_9BURK</name>
<keyword evidence="7" id="KW-1185">Reference proteome</keyword>
<comment type="subcellular location">
    <subcellularLocation>
        <location evidence="3">Secreted</location>
    </subcellularLocation>
    <subcellularLocation>
        <location evidence="3">Bacterial flagellum</location>
    </subcellularLocation>
</comment>
<proteinExistence type="inferred from homology"/>